<dbReference type="EMBL" id="PYLQ01000008">
    <property type="protein sequence ID" value="PST41146.1"/>
    <property type="molecule type" value="Genomic_DNA"/>
</dbReference>
<dbReference type="GO" id="GO:0051539">
    <property type="term" value="F:4 iron, 4 sulfur cluster binding"/>
    <property type="evidence" value="ECO:0007669"/>
    <property type="project" value="UniProtKB-KW"/>
</dbReference>
<dbReference type="HAMAP" id="MF_00461">
    <property type="entry name" value="RsxC_RnfC"/>
    <property type="match status" value="1"/>
</dbReference>
<evidence type="ECO:0000259" key="9">
    <source>
        <dbReference type="PROSITE" id="PS51379"/>
    </source>
</evidence>
<reference evidence="10 11" key="1">
    <citation type="journal article" date="2019" name="Int. J. Syst. Evol. Microbiol.">
        <title>Faecalibacillus intestinalis gen. nov., sp. nov. and Faecalibacillus faecis sp. nov., isolated from human faeces.</title>
        <authorList>
            <person name="Seo B."/>
            <person name="Jeon K."/>
            <person name="Baek I."/>
            <person name="Lee Y.M."/>
            <person name="Baek K."/>
            <person name="Ko G."/>
        </authorList>
    </citation>
    <scope>NUCLEOTIDE SEQUENCE [LARGE SCALE GENOMIC DNA]</scope>
    <source>
        <strain evidence="10 11">SNUG30099</strain>
    </source>
</reference>
<dbReference type="NCBIfam" id="TIGR01945">
    <property type="entry name" value="rnfC"/>
    <property type="match status" value="1"/>
</dbReference>
<gene>
    <name evidence="8" type="primary">rnfC</name>
    <name evidence="10" type="ORF">C7U54_07200</name>
</gene>
<dbReference type="InterPro" id="IPR017900">
    <property type="entry name" value="4Fe4S_Fe_S_CS"/>
</dbReference>
<dbReference type="Pfam" id="PF13237">
    <property type="entry name" value="Fer4_10"/>
    <property type="match status" value="1"/>
</dbReference>
<evidence type="ECO:0000313" key="10">
    <source>
        <dbReference type="EMBL" id="PST41146.1"/>
    </source>
</evidence>
<comment type="subcellular location">
    <subcellularLocation>
        <location evidence="8">Cell membrane</location>
        <topology evidence="8">Peripheral membrane protein</topology>
    </subcellularLocation>
</comment>
<evidence type="ECO:0000256" key="4">
    <source>
        <dbReference type="ARBA" id="ARBA00022737"/>
    </source>
</evidence>
<keyword evidence="4 8" id="KW-0677">Repeat</keyword>
<dbReference type="EC" id="7.-.-.-" evidence="8"/>
<name>A0A2T3G0T6_9FIRM</name>
<sequence>MSLKSFIGGIHPKDQKQYTKDLPIIKIKASDEVVFPLKQHIGAPCQPIVKIKDNVKVGQIIATSDQFVSSPIISSVSGVVKKIEERMDVSGKMQESIVIANDGLYQKVENNNNKQELTYEEKIERIKAAGIVGLGGAGFPTHVKLSVKDSNQVQYYIVNGAECEPYLTSDYRLMLEKTDELIAGIHVLLEMFPKALCYIAIEDNKKEAIHLLKEKCKYEKRIAVKELKTKYPQGGERMLVKVLTGKTLNSKMLPLDVGCIVDNVATVIAINQAVRYNQPLISKVMTISGDGITPSNIEVPIGTSFKWIVEQLGGFKSEVQKLICGGPMMGSALIHLDIPVTKTSSSLLALVQDEVSLFEPSACIRCGRCKDVCPSLLVPQKLYQIATKNDTEAFILNGGMECIECGCCSYTCPAKRNMTQAFKKMKYLVSINKRK</sequence>
<dbReference type="GO" id="GO:0009055">
    <property type="term" value="F:electron transfer activity"/>
    <property type="evidence" value="ECO:0007669"/>
    <property type="project" value="InterPro"/>
</dbReference>
<dbReference type="SUPFAM" id="SSF142019">
    <property type="entry name" value="Nqo1 FMN-binding domain-like"/>
    <property type="match status" value="1"/>
</dbReference>
<feature type="domain" description="4Fe-4S ferredoxin-type" evidence="9">
    <location>
        <begin position="354"/>
        <end position="383"/>
    </location>
</feature>
<evidence type="ECO:0000256" key="5">
    <source>
        <dbReference type="ARBA" id="ARBA00022982"/>
    </source>
</evidence>
<dbReference type="GO" id="GO:0046872">
    <property type="term" value="F:metal ion binding"/>
    <property type="evidence" value="ECO:0007669"/>
    <property type="project" value="UniProtKB-KW"/>
</dbReference>
<dbReference type="PROSITE" id="PS51379">
    <property type="entry name" value="4FE4S_FER_2"/>
    <property type="match status" value="2"/>
</dbReference>
<organism evidence="10 11">
    <name type="scientific">Faecalibacillus intestinalis</name>
    <dbReference type="NCBI Taxonomy" id="1982626"/>
    <lineage>
        <taxon>Bacteria</taxon>
        <taxon>Bacillati</taxon>
        <taxon>Bacillota</taxon>
        <taxon>Erysipelotrichia</taxon>
        <taxon>Erysipelotrichales</taxon>
        <taxon>Coprobacillaceae</taxon>
        <taxon>Faecalibacillus</taxon>
    </lineage>
</organism>
<feature type="binding site" evidence="8">
    <location>
        <position position="369"/>
    </location>
    <ligand>
        <name>[4Fe-4S] cluster</name>
        <dbReference type="ChEBI" id="CHEBI:49883"/>
        <label>1</label>
    </ligand>
</feature>
<feature type="binding site" evidence="8">
    <location>
        <position position="366"/>
    </location>
    <ligand>
        <name>[4Fe-4S] cluster</name>
        <dbReference type="ChEBI" id="CHEBI:49883"/>
        <label>1</label>
    </ligand>
</feature>
<keyword evidence="8" id="KW-1278">Translocase</keyword>
<dbReference type="RefSeq" id="WP_107029829.1">
    <property type="nucleotide sequence ID" value="NZ_JAQEBO010000004.1"/>
</dbReference>
<keyword evidence="8" id="KW-1003">Cell membrane</keyword>
<keyword evidence="2 8" id="KW-0004">4Fe-4S</keyword>
<dbReference type="InterPro" id="IPR010208">
    <property type="entry name" value="Ion_transpt_RnfC/RsxC"/>
</dbReference>
<dbReference type="Proteomes" id="UP000240974">
    <property type="component" value="Unassembled WGS sequence"/>
</dbReference>
<proteinExistence type="inferred from homology"/>
<dbReference type="InterPro" id="IPR017896">
    <property type="entry name" value="4Fe4S_Fe-S-bd"/>
</dbReference>
<evidence type="ECO:0000256" key="1">
    <source>
        <dbReference type="ARBA" id="ARBA00022448"/>
    </source>
</evidence>
<keyword evidence="1 8" id="KW-0813">Transport</keyword>
<dbReference type="SUPFAM" id="SSF46548">
    <property type="entry name" value="alpha-helical ferredoxin"/>
    <property type="match status" value="1"/>
</dbReference>
<evidence type="ECO:0000256" key="2">
    <source>
        <dbReference type="ARBA" id="ARBA00022485"/>
    </source>
</evidence>
<dbReference type="PANTHER" id="PTHR43034">
    <property type="entry name" value="ION-TRANSLOCATING OXIDOREDUCTASE COMPLEX SUBUNIT C"/>
    <property type="match status" value="1"/>
</dbReference>
<dbReference type="Gene3D" id="3.10.20.600">
    <property type="match status" value="1"/>
</dbReference>
<feature type="binding site" evidence="8">
    <location>
        <position position="408"/>
    </location>
    <ligand>
        <name>[4Fe-4S] cluster</name>
        <dbReference type="ChEBI" id="CHEBI:49883"/>
        <label>2</label>
    </ligand>
</feature>
<comment type="caution">
    <text evidence="10">The sequence shown here is derived from an EMBL/GenBank/DDBJ whole genome shotgun (WGS) entry which is preliminary data.</text>
</comment>
<dbReference type="GO" id="GO:0022900">
    <property type="term" value="P:electron transport chain"/>
    <property type="evidence" value="ECO:0007669"/>
    <property type="project" value="UniProtKB-UniRule"/>
</dbReference>
<feature type="binding site" evidence="8">
    <location>
        <position position="405"/>
    </location>
    <ligand>
        <name>[4Fe-4S] cluster</name>
        <dbReference type="ChEBI" id="CHEBI:49883"/>
        <label>2</label>
    </ligand>
</feature>
<dbReference type="Gene3D" id="3.30.70.20">
    <property type="match status" value="1"/>
</dbReference>
<comment type="function">
    <text evidence="8">Part of a membrane-bound complex that couples electron transfer with translocation of ions across the membrane.</text>
</comment>
<dbReference type="NCBIfam" id="NF003454">
    <property type="entry name" value="PRK05035.1"/>
    <property type="match status" value="1"/>
</dbReference>
<feature type="binding site" evidence="8">
    <location>
        <position position="373"/>
    </location>
    <ligand>
        <name>[4Fe-4S] cluster</name>
        <dbReference type="ChEBI" id="CHEBI:49883"/>
        <label>2</label>
    </ligand>
</feature>
<comment type="similarity">
    <text evidence="8">Belongs to the 4Fe4S bacterial-type ferredoxin family. RnfC subfamily.</text>
</comment>
<evidence type="ECO:0000256" key="3">
    <source>
        <dbReference type="ARBA" id="ARBA00022723"/>
    </source>
</evidence>
<keyword evidence="11" id="KW-1185">Reference proteome</keyword>
<keyword evidence="8" id="KW-0472">Membrane</keyword>
<dbReference type="InterPro" id="IPR037225">
    <property type="entry name" value="Nuo51_FMN-bd_sf"/>
</dbReference>
<dbReference type="PANTHER" id="PTHR43034:SF2">
    <property type="entry name" value="ION-TRANSLOCATING OXIDOREDUCTASE COMPLEX SUBUNIT C"/>
    <property type="match status" value="1"/>
</dbReference>
<keyword evidence="6 8" id="KW-0408">Iron</keyword>
<comment type="subunit">
    <text evidence="8">The complex is composed of six subunits: RnfA, RnfB, RnfC, RnfD, RnfE and RnfG.</text>
</comment>
<evidence type="ECO:0000313" key="11">
    <source>
        <dbReference type="Proteomes" id="UP000240974"/>
    </source>
</evidence>
<dbReference type="Pfam" id="PF13375">
    <property type="entry name" value="RnfC_N"/>
    <property type="match status" value="1"/>
</dbReference>
<evidence type="ECO:0000256" key="8">
    <source>
        <dbReference type="HAMAP-Rule" id="MF_00461"/>
    </source>
</evidence>
<dbReference type="InterPro" id="IPR026902">
    <property type="entry name" value="RnfC_N"/>
</dbReference>
<evidence type="ECO:0000256" key="7">
    <source>
        <dbReference type="ARBA" id="ARBA00023014"/>
    </source>
</evidence>
<dbReference type="Pfam" id="PF01512">
    <property type="entry name" value="Complex1_51K"/>
    <property type="match status" value="1"/>
</dbReference>
<keyword evidence="3 8" id="KW-0479">Metal-binding</keyword>
<feature type="binding site" evidence="8">
    <location>
        <position position="402"/>
    </location>
    <ligand>
        <name>[4Fe-4S] cluster</name>
        <dbReference type="ChEBI" id="CHEBI:49883"/>
        <label>2</label>
    </ligand>
</feature>
<dbReference type="Gene3D" id="3.40.50.11540">
    <property type="entry name" value="NADH-ubiquinone oxidoreductase 51kDa subunit"/>
    <property type="match status" value="1"/>
</dbReference>
<feature type="domain" description="4Fe-4S ferredoxin-type" evidence="9">
    <location>
        <begin position="392"/>
        <end position="423"/>
    </location>
</feature>
<keyword evidence="5 8" id="KW-0249">Electron transport</keyword>
<feature type="binding site" evidence="8">
    <location>
        <position position="412"/>
    </location>
    <ligand>
        <name>[4Fe-4S] cluster</name>
        <dbReference type="ChEBI" id="CHEBI:49883"/>
        <label>1</label>
    </ligand>
</feature>
<comment type="cofactor">
    <cofactor evidence="8">
        <name>[4Fe-4S] cluster</name>
        <dbReference type="ChEBI" id="CHEBI:49883"/>
    </cofactor>
    <text evidence="8">Binds 2 [4Fe-4S] clusters per subunit.</text>
</comment>
<dbReference type="InterPro" id="IPR011538">
    <property type="entry name" value="Nuo51_FMN-bd"/>
</dbReference>
<feature type="binding site" evidence="8">
    <location>
        <position position="363"/>
    </location>
    <ligand>
        <name>[4Fe-4S] cluster</name>
        <dbReference type="ChEBI" id="CHEBI:49883"/>
        <label>1</label>
    </ligand>
</feature>
<protein>
    <recommendedName>
        <fullName evidence="8">Ion-translocating oxidoreductase complex subunit C</fullName>
        <ecNumber evidence="8">7.-.-.-</ecNumber>
    </recommendedName>
    <alternativeName>
        <fullName evidence="8">Rnf electron transport complex subunit C</fullName>
    </alternativeName>
</protein>
<dbReference type="AlphaFoldDB" id="A0A2T3G0T6"/>
<keyword evidence="7 8" id="KW-0411">Iron-sulfur</keyword>
<dbReference type="PROSITE" id="PS00198">
    <property type="entry name" value="4FE4S_FER_1"/>
    <property type="match status" value="1"/>
</dbReference>
<evidence type="ECO:0000256" key="6">
    <source>
        <dbReference type="ARBA" id="ARBA00023004"/>
    </source>
</evidence>
<accession>A0A2T3G0T6</accession>
<dbReference type="GO" id="GO:0005886">
    <property type="term" value="C:plasma membrane"/>
    <property type="evidence" value="ECO:0007669"/>
    <property type="project" value="UniProtKB-SubCell"/>
</dbReference>